<dbReference type="Proteomes" id="UP001152320">
    <property type="component" value="Chromosome 10"/>
</dbReference>
<dbReference type="InterPro" id="IPR051055">
    <property type="entry name" value="PIF1_helicase"/>
</dbReference>
<dbReference type="PANTHER" id="PTHR47642">
    <property type="entry name" value="ATP-DEPENDENT DNA HELICASE"/>
    <property type="match status" value="1"/>
</dbReference>
<evidence type="ECO:0000313" key="1">
    <source>
        <dbReference type="EMBL" id="KAJ8035071.1"/>
    </source>
</evidence>
<gene>
    <name evidence="1" type="ORF">HOLleu_22167</name>
</gene>
<evidence type="ECO:0000313" key="2">
    <source>
        <dbReference type="Proteomes" id="UP001152320"/>
    </source>
</evidence>
<name>A0A9Q1H7B7_HOLLE</name>
<protein>
    <submittedName>
        <fullName evidence="1">Uncharacterized protein</fullName>
    </submittedName>
</protein>
<comment type="caution">
    <text evidence="1">The sequence shown here is derived from an EMBL/GenBank/DDBJ whole genome shotgun (WGS) entry which is preliminary data.</text>
</comment>
<dbReference type="AlphaFoldDB" id="A0A9Q1H7B7"/>
<proteinExistence type="predicted"/>
<organism evidence="1 2">
    <name type="scientific">Holothuria leucospilota</name>
    <name type="common">Black long sea cucumber</name>
    <name type="synonym">Mertensiothuria leucospilota</name>
    <dbReference type="NCBI Taxonomy" id="206669"/>
    <lineage>
        <taxon>Eukaryota</taxon>
        <taxon>Metazoa</taxon>
        <taxon>Echinodermata</taxon>
        <taxon>Eleutherozoa</taxon>
        <taxon>Echinozoa</taxon>
        <taxon>Holothuroidea</taxon>
        <taxon>Aspidochirotacea</taxon>
        <taxon>Aspidochirotida</taxon>
        <taxon>Holothuriidae</taxon>
        <taxon>Holothuria</taxon>
    </lineage>
</organism>
<accession>A0A9Q1H7B7</accession>
<keyword evidence="2" id="KW-1185">Reference proteome</keyword>
<dbReference type="OrthoDB" id="416437at2759"/>
<dbReference type="EMBL" id="JAIZAY010000010">
    <property type="protein sequence ID" value="KAJ8035071.1"/>
    <property type="molecule type" value="Genomic_DNA"/>
</dbReference>
<dbReference type="PANTHER" id="PTHR47642:SF5">
    <property type="entry name" value="ATP-DEPENDENT DNA HELICASE"/>
    <property type="match status" value="1"/>
</dbReference>
<reference evidence="1" key="1">
    <citation type="submission" date="2021-10" db="EMBL/GenBank/DDBJ databases">
        <title>Tropical sea cucumber genome reveals ecological adaptation and Cuvierian tubules defense mechanism.</title>
        <authorList>
            <person name="Chen T."/>
        </authorList>
    </citation>
    <scope>NUCLEOTIDE SEQUENCE</scope>
    <source>
        <strain evidence="1">Nanhai2018</strain>
        <tissue evidence="1">Muscle</tissue>
    </source>
</reference>
<sequence>MVDVDMPSYINCRLQQIKGSSMHEPFGNVSILAVVDFYQLPPIRRKPLFDIDPGTLVNLWSIFYKWQLDEYMGQKEDEQFANLLNRVKKN</sequence>